<reference evidence="4 5" key="1">
    <citation type="submission" date="2009-06" db="EMBL/GenBank/DDBJ databases">
        <title>Complete sequence of Thermotogales bacterium TBF 19.5.1.</title>
        <authorList>
            <consortium name="US DOE Joint Genome Institute"/>
            <person name="Lucas S."/>
            <person name="Copeland A."/>
            <person name="Lapidus A."/>
            <person name="Glavina del Rio T."/>
            <person name="Tice H."/>
            <person name="Bruce D."/>
            <person name="Goodwin L."/>
            <person name="Pitluck S."/>
            <person name="Chertkov O."/>
            <person name="Brettin T."/>
            <person name="Detter J.C."/>
            <person name="Han C."/>
            <person name="Schmutz J."/>
            <person name="Larimer F."/>
            <person name="Land M."/>
            <person name="Hauser L."/>
            <person name="Kyrpides N."/>
            <person name="Ovchinnikova G."/>
            <person name="Noll K."/>
        </authorList>
    </citation>
    <scope>NUCLEOTIDE SEQUENCE [LARGE SCALE GENOMIC DNA]</scope>
    <source>
        <strain evidence="5">ATCC BAA-1733 / DSM 21960 / TBF 19.5.1</strain>
    </source>
</reference>
<evidence type="ECO:0000313" key="5">
    <source>
        <dbReference type="Proteomes" id="UP000002382"/>
    </source>
</evidence>
<dbReference type="KEGG" id="kol:Kole_0713"/>
<dbReference type="Gene3D" id="2.115.10.20">
    <property type="entry name" value="Glycosyl hydrolase domain, family 43"/>
    <property type="match status" value="1"/>
</dbReference>
<evidence type="ECO:0000313" key="4">
    <source>
        <dbReference type="EMBL" id="ACR79429.1"/>
    </source>
</evidence>
<reference evidence="4 5" key="2">
    <citation type="journal article" date="2011" name="J. Bacteriol.">
        <title>Genome Sequence of Kosmotoga olearia Strain TBF 19.5.1, a Thermophilic Bacterium with a Wide Growth Temperature Range, Isolated from the Troll B Oil Platform in the North Sea.</title>
        <authorList>
            <person name="Swithers K.S."/>
            <person name="Dipippo J.L."/>
            <person name="Bruce D.C."/>
            <person name="Detter C."/>
            <person name="Tapia R."/>
            <person name="Han S."/>
            <person name="Goodwin L.A."/>
            <person name="Han J."/>
            <person name="Woyke T."/>
            <person name="Pitluck S."/>
            <person name="Pennacchio L."/>
            <person name="Nolan M."/>
            <person name="Mikhailova N."/>
            <person name="Land M.L."/>
            <person name="Nesbo C.L."/>
            <person name="Gogarten J.P."/>
            <person name="Noll K.M."/>
        </authorList>
    </citation>
    <scope>NUCLEOTIDE SEQUENCE [LARGE SCALE GENOMIC DNA]</scope>
    <source>
        <strain evidence="5">ATCC BAA-1733 / DSM 21960 / TBF 19.5.1</strain>
    </source>
</reference>
<dbReference type="InterPro" id="IPR007184">
    <property type="entry name" value="Mannoside_phosphorylase"/>
</dbReference>
<proteinExistence type="inferred from homology"/>
<name>C5CFL1_KOSOT</name>
<accession>C5CFL1</accession>
<dbReference type="Proteomes" id="UP000002382">
    <property type="component" value="Chromosome"/>
</dbReference>
<dbReference type="PANTHER" id="PTHR34106">
    <property type="entry name" value="GLYCOSIDASE"/>
    <property type="match status" value="1"/>
</dbReference>
<evidence type="ECO:0000256" key="3">
    <source>
        <dbReference type="ARBA" id="ARBA00024356"/>
    </source>
</evidence>
<dbReference type="eggNOG" id="COG2152">
    <property type="taxonomic scope" value="Bacteria"/>
</dbReference>
<organism evidence="4 5">
    <name type="scientific">Kosmotoga olearia (strain ATCC BAA-1733 / DSM 21960 / TBF 19.5.1)</name>
    <dbReference type="NCBI Taxonomy" id="521045"/>
    <lineage>
        <taxon>Bacteria</taxon>
        <taxon>Thermotogati</taxon>
        <taxon>Thermotogota</taxon>
        <taxon>Thermotogae</taxon>
        <taxon>Kosmotogales</taxon>
        <taxon>Kosmotogaceae</taxon>
        <taxon>Kosmotoga</taxon>
    </lineage>
</organism>
<dbReference type="CAZy" id="GH130">
    <property type="family name" value="Glycoside Hydrolase Family 130"/>
</dbReference>
<comment type="similarity">
    <text evidence="3">Belongs to the glycosyl hydrolase 130 family.</text>
</comment>
<dbReference type="GO" id="GO:0016798">
    <property type="term" value="F:hydrolase activity, acting on glycosyl bonds"/>
    <property type="evidence" value="ECO:0007669"/>
    <property type="project" value="UniProtKB-KW"/>
</dbReference>
<dbReference type="PANTHER" id="PTHR34106:SF5">
    <property type="entry name" value="GLYCOSIDASE"/>
    <property type="match status" value="1"/>
</dbReference>
<dbReference type="GO" id="GO:0016757">
    <property type="term" value="F:glycosyltransferase activity"/>
    <property type="evidence" value="ECO:0007669"/>
    <property type="project" value="UniProtKB-KW"/>
</dbReference>
<dbReference type="RefSeq" id="WP_015868095.1">
    <property type="nucleotide sequence ID" value="NC_012785.1"/>
</dbReference>
<dbReference type="CDD" id="cd18610">
    <property type="entry name" value="GH130_BT3780-like"/>
    <property type="match status" value="1"/>
</dbReference>
<keyword evidence="5" id="KW-1185">Reference proteome</keyword>
<dbReference type="SUPFAM" id="SSF75005">
    <property type="entry name" value="Arabinanase/levansucrase/invertase"/>
    <property type="match status" value="1"/>
</dbReference>
<dbReference type="Pfam" id="PF04041">
    <property type="entry name" value="Glyco_hydro_130"/>
    <property type="match status" value="1"/>
</dbReference>
<gene>
    <name evidence="4" type="ordered locus">Kole_0713</name>
</gene>
<dbReference type="EMBL" id="CP001634">
    <property type="protein sequence ID" value="ACR79429.1"/>
    <property type="molecule type" value="Genomic_DNA"/>
</dbReference>
<protein>
    <submittedName>
        <fullName evidence="4">Glycosidase PH1107-related</fullName>
    </submittedName>
</protein>
<dbReference type="AlphaFoldDB" id="C5CFL1"/>
<dbReference type="PIRSF" id="PIRSF016202">
    <property type="entry name" value="PH1107"/>
    <property type="match status" value="1"/>
</dbReference>
<keyword evidence="4" id="KW-0326">Glycosidase</keyword>
<keyword evidence="2" id="KW-0808">Transferase</keyword>
<sequence>MKKLGIMIFILFASLVLSIGLKFEDLKDLKRLSLSPVLMPQGVDFESKAVFNPAAIEIEGTVYLFYRAEDWTGVNRWNGTSRIGLAKSQDGLNFTRESSPIIEPTEKYEIPGGCEDPRIVKIDDLYIMTYTSYDGSTARLCLAYSKDLKHWTKIGPIIKTMKWSKSGAIIPKKINGKYYMYFGDSKIYLATSNDLRNWQVYLKPVLYPRPGKFDSRLVEPGPPPLITEEGILPFYNSADYSGIYRPGATLFDPMNPKKLLKRTRKPLIEPELSWEKNGQVPNVIFLEGSVIHNNFLLIYYGAADTYIGVLGMPLN</sequence>
<evidence type="ECO:0000256" key="1">
    <source>
        <dbReference type="ARBA" id="ARBA00022676"/>
    </source>
</evidence>
<keyword evidence="1" id="KW-0328">Glycosyltransferase</keyword>
<dbReference type="InterPro" id="IPR023296">
    <property type="entry name" value="Glyco_hydro_beta-prop_sf"/>
</dbReference>
<keyword evidence="4" id="KW-0378">Hydrolase</keyword>
<evidence type="ECO:0000256" key="2">
    <source>
        <dbReference type="ARBA" id="ARBA00022679"/>
    </source>
</evidence>
<dbReference type="OrthoDB" id="9759709at2"/>
<dbReference type="HOGENOM" id="CLU_046648_3_0_0"/>